<reference evidence="2" key="2">
    <citation type="submission" date="2021-04" db="EMBL/GenBank/DDBJ databases">
        <authorList>
            <person name="Podell S."/>
        </authorList>
    </citation>
    <scope>NUCLEOTIDE SEQUENCE</scope>
    <source>
        <strain evidence="2">Hildebrandi</strain>
    </source>
</reference>
<proteinExistence type="predicted"/>
<dbReference type="AlphaFoldDB" id="A0A9K3LI21"/>
<gene>
    <name evidence="2" type="ORF">IV203_026169</name>
</gene>
<reference evidence="2" key="1">
    <citation type="journal article" date="2021" name="Sci. Rep.">
        <title>Diploid genomic architecture of Nitzschia inconspicua, an elite biomass production diatom.</title>
        <authorList>
            <person name="Oliver A."/>
            <person name="Podell S."/>
            <person name="Pinowska A."/>
            <person name="Traller J.C."/>
            <person name="Smith S.R."/>
            <person name="McClure R."/>
            <person name="Beliaev A."/>
            <person name="Bohutskyi P."/>
            <person name="Hill E.A."/>
            <person name="Rabines A."/>
            <person name="Zheng H."/>
            <person name="Allen L.Z."/>
            <person name="Kuo A."/>
            <person name="Grigoriev I.V."/>
            <person name="Allen A.E."/>
            <person name="Hazlebeck D."/>
            <person name="Allen E.E."/>
        </authorList>
    </citation>
    <scope>NUCLEOTIDE SEQUENCE</scope>
    <source>
        <strain evidence="2">Hildebrandi</strain>
    </source>
</reference>
<evidence type="ECO:0000313" key="3">
    <source>
        <dbReference type="Proteomes" id="UP000693970"/>
    </source>
</evidence>
<evidence type="ECO:0000313" key="2">
    <source>
        <dbReference type="EMBL" id="KAG7362809.1"/>
    </source>
</evidence>
<accession>A0A9K3LI21</accession>
<keyword evidence="3" id="KW-1185">Reference proteome</keyword>
<dbReference type="EMBL" id="JAGRRH010000010">
    <property type="protein sequence ID" value="KAG7362809.1"/>
    <property type="molecule type" value="Genomic_DNA"/>
</dbReference>
<protein>
    <submittedName>
        <fullName evidence="2">Uncharacterized protein</fullName>
    </submittedName>
</protein>
<name>A0A9K3LI21_9STRA</name>
<organism evidence="2 3">
    <name type="scientific">Nitzschia inconspicua</name>
    <dbReference type="NCBI Taxonomy" id="303405"/>
    <lineage>
        <taxon>Eukaryota</taxon>
        <taxon>Sar</taxon>
        <taxon>Stramenopiles</taxon>
        <taxon>Ochrophyta</taxon>
        <taxon>Bacillariophyta</taxon>
        <taxon>Bacillariophyceae</taxon>
        <taxon>Bacillariophycidae</taxon>
        <taxon>Bacillariales</taxon>
        <taxon>Bacillariaceae</taxon>
        <taxon>Nitzschia</taxon>
    </lineage>
</organism>
<comment type="caution">
    <text evidence="2">The sequence shown here is derived from an EMBL/GenBank/DDBJ whole genome shotgun (WGS) entry which is preliminary data.</text>
</comment>
<feature type="region of interest" description="Disordered" evidence="1">
    <location>
        <begin position="60"/>
        <end position="97"/>
    </location>
</feature>
<evidence type="ECO:0000256" key="1">
    <source>
        <dbReference type="SAM" id="MobiDB-lite"/>
    </source>
</evidence>
<dbReference type="Proteomes" id="UP000693970">
    <property type="component" value="Unassembled WGS sequence"/>
</dbReference>
<sequence>MTLFGETNNRKVQTYNTYDTWHVDELYEKTRAVGERSPAMSGRRRNSKFFQHISPRWIPGQLEDEDDEPLRVHKRRSKAMDNNGDNDDDPLLKSESGNNFFSTERHRGFRRRFFLFLTEPDTSFGSAGFSLS</sequence>